<feature type="compositionally biased region" description="Basic and acidic residues" evidence="1">
    <location>
        <begin position="50"/>
        <end position="74"/>
    </location>
</feature>
<evidence type="ECO:0000313" key="2">
    <source>
        <dbReference type="EMBL" id="KAG7339924.1"/>
    </source>
</evidence>
<proteinExistence type="predicted"/>
<evidence type="ECO:0000313" key="3">
    <source>
        <dbReference type="Proteomes" id="UP000693970"/>
    </source>
</evidence>
<comment type="caution">
    <text evidence="2">The sequence shown here is derived from an EMBL/GenBank/DDBJ whole genome shotgun (WGS) entry which is preliminary data.</text>
</comment>
<sequence length="419" mass="44536">MAIGPFLHPTTPLWNSIIHCKKLLHPNKQTKKDSIRGANVTPKSASARTLEQEQTHHPKQMKDQSGKKSRGERSKKGKGSKARPTIAPTPQPTLAPVATPSPTDAPTPQPTLAPVATPSPTNLPTPQPTLAPVVTPQPTNGDLVKLRFLSDLNLSSSGEAIPPNTIGAAGPFSVIGVVNPTPFKVKSAMNGASPSPEKIFPGSSFQNFSTLQPAVVCGSATGIPGEKAVWADNVLWVTVVAREIGSGETALWYVRIEANGVDPVSLLTVGVINGEDISNEAYVYGPSMDVNSRGVAAFGFTASSATISAGMSLDPLDDNCFWAFNQYASRSDTCLEFASSSSSIASEESESVSVLDYHLEPFQSDMKKSFLLDDDGRTVNDNNATDQFGEGNVRRSLQTQQQPEDGCWGTAWAHLCARP</sequence>
<reference evidence="2" key="1">
    <citation type="journal article" date="2021" name="Sci. Rep.">
        <title>Diploid genomic architecture of Nitzschia inconspicua, an elite biomass production diatom.</title>
        <authorList>
            <person name="Oliver A."/>
            <person name="Podell S."/>
            <person name="Pinowska A."/>
            <person name="Traller J.C."/>
            <person name="Smith S.R."/>
            <person name="McClure R."/>
            <person name="Beliaev A."/>
            <person name="Bohutskyi P."/>
            <person name="Hill E.A."/>
            <person name="Rabines A."/>
            <person name="Zheng H."/>
            <person name="Allen L.Z."/>
            <person name="Kuo A."/>
            <person name="Grigoriev I.V."/>
            <person name="Allen A.E."/>
            <person name="Hazlebeck D."/>
            <person name="Allen E.E."/>
        </authorList>
    </citation>
    <scope>NUCLEOTIDE SEQUENCE</scope>
    <source>
        <strain evidence="2">Hildebrandi</strain>
    </source>
</reference>
<reference evidence="2" key="2">
    <citation type="submission" date="2021-04" db="EMBL/GenBank/DDBJ databases">
        <authorList>
            <person name="Podell S."/>
        </authorList>
    </citation>
    <scope>NUCLEOTIDE SEQUENCE</scope>
    <source>
        <strain evidence="2">Hildebrandi</strain>
    </source>
</reference>
<gene>
    <name evidence="2" type="ORF">IV203_024974</name>
</gene>
<dbReference type="Proteomes" id="UP000693970">
    <property type="component" value="Unassembled WGS sequence"/>
</dbReference>
<feature type="region of interest" description="Disordered" evidence="1">
    <location>
        <begin position="28"/>
        <end position="128"/>
    </location>
</feature>
<accession>A0A9K3KAY6</accession>
<dbReference type="AlphaFoldDB" id="A0A9K3KAY6"/>
<evidence type="ECO:0000256" key="1">
    <source>
        <dbReference type="SAM" id="MobiDB-lite"/>
    </source>
</evidence>
<dbReference type="EMBL" id="JAGRRH010000029">
    <property type="protein sequence ID" value="KAG7339924.1"/>
    <property type="molecule type" value="Genomic_DNA"/>
</dbReference>
<feature type="region of interest" description="Disordered" evidence="1">
    <location>
        <begin position="381"/>
        <end position="400"/>
    </location>
</feature>
<protein>
    <submittedName>
        <fullName evidence="2">Polymorphic outer membrane domain containing protein</fullName>
    </submittedName>
</protein>
<name>A0A9K3KAY6_9STRA</name>
<organism evidence="2 3">
    <name type="scientific">Nitzschia inconspicua</name>
    <dbReference type="NCBI Taxonomy" id="303405"/>
    <lineage>
        <taxon>Eukaryota</taxon>
        <taxon>Sar</taxon>
        <taxon>Stramenopiles</taxon>
        <taxon>Ochrophyta</taxon>
        <taxon>Bacillariophyta</taxon>
        <taxon>Bacillariophyceae</taxon>
        <taxon>Bacillariophycidae</taxon>
        <taxon>Bacillariales</taxon>
        <taxon>Bacillariaceae</taxon>
        <taxon>Nitzschia</taxon>
    </lineage>
</organism>
<keyword evidence="3" id="KW-1185">Reference proteome</keyword>